<organism evidence="7 8">
    <name type="scientific">Exidia glandulosa HHB12029</name>
    <dbReference type="NCBI Taxonomy" id="1314781"/>
    <lineage>
        <taxon>Eukaryota</taxon>
        <taxon>Fungi</taxon>
        <taxon>Dikarya</taxon>
        <taxon>Basidiomycota</taxon>
        <taxon>Agaricomycotina</taxon>
        <taxon>Agaricomycetes</taxon>
        <taxon>Auriculariales</taxon>
        <taxon>Exidiaceae</taxon>
        <taxon>Exidia</taxon>
    </lineage>
</organism>
<dbReference type="STRING" id="1314781.A0A165ZY65"/>
<evidence type="ECO:0000256" key="3">
    <source>
        <dbReference type="ARBA" id="ARBA00023235"/>
    </source>
</evidence>
<name>A0A165ZY65_EXIGL</name>
<dbReference type="Proteomes" id="UP000077266">
    <property type="component" value="Unassembled WGS sequence"/>
</dbReference>
<dbReference type="InterPro" id="IPR027417">
    <property type="entry name" value="P-loop_NTPase"/>
</dbReference>
<dbReference type="GO" id="GO:0000724">
    <property type="term" value="P:double-strand break repair via homologous recombination"/>
    <property type="evidence" value="ECO:0007669"/>
    <property type="project" value="TreeGrafter"/>
</dbReference>
<evidence type="ECO:0000313" key="7">
    <source>
        <dbReference type="EMBL" id="KZV86749.1"/>
    </source>
</evidence>
<dbReference type="EMBL" id="KV426145">
    <property type="protein sequence ID" value="KZV86749.1"/>
    <property type="molecule type" value="Genomic_DNA"/>
</dbReference>
<reference evidence="7 8" key="1">
    <citation type="journal article" date="2016" name="Mol. Biol. Evol.">
        <title>Comparative Genomics of Early-Diverging Mushroom-Forming Fungi Provides Insights into the Origins of Lignocellulose Decay Capabilities.</title>
        <authorList>
            <person name="Nagy L.G."/>
            <person name="Riley R."/>
            <person name="Tritt A."/>
            <person name="Adam C."/>
            <person name="Daum C."/>
            <person name="Floudas D."/>
            <person name="Sun H."/>
            <person name="Yadav J.S."/>
            <person name="Pangilinan J."/>
            <person name="Larsson K.H."/>
            <person name="Matsuura K."/>
            <person name="Barry K."/>
            <person name="Labutti K."/>
            <person name="Kuo R."/>
            <person name="Ohm R.A."/>
            <person name="Bhattacharya S.S."/>
            <person name="Shirouzu T."/>
            <person name="Yoshinaga Y."/>
            <person name="Martin F.M."/>
            <person name="Grigoriev I.V."/>
            <person name="Hibbett D.S."/>
        </authorList>
    </citation>
    <scope>NUCLEOTIDE SEQUENCE [LARGE SCALE GENOMIC DNA]</scope>
    <source>
        <strain evidence="7 8">HHB12029</strain>
    </source>
</reference>
<keyword evidence="3" id="KW-0413">Isomerase</keyword>
<dbReference type="AlphaFoldDB" id="A0A165ZY65"/>
<dbReference type="EC" id="5.6.2.4" evidence="5"/>
<dbReference type="PANTHER" id="PTHR13710">
    <property type="entry name" value="DNA HELICASE RECQ FAMILY MEMBER"/>
    <property type="match status" value="1"/>
</dbReference>
<dbReference type="Pfam" id="PF00270">
    <property type="entry name" value="DEAD"/>
    <property type="match status" value="1"/>
</dbReference>
<evidence type="ECO:0000256" key="4">
    <source>
        <dbReference type="ARBA" id="ARBA00034617"/>
    </source>
</evidence>
<evidence type="ECO:0000256" key="5">
    <source>
        <dbReference type="ARBA" id="ARBA00034808"/>
    </source>
</evidence>
<evidence type="ECO:0000256" key="1">
    <source>
        <dbReference type="ARBA" id="ARBA00005446"/>
    </source>
</evidence>
<accession>A0A165ZY65</accession>
<keyword evidence="2" id="KW-0238">DNA-binding</keyword>
<comment type="similarity">
    <text evidence="1">Belongs to the helicase family. RecQ subfamily.</text>
</comment>
<dbReference type="SUPFAM" id="SSF52540">
    <property type="entry name" value="P-loop containing nucleoside triphosphate hydrolases"/>
    <property type="match status" value="1"/>
</dbReference>
<dbReference type="Gene3D" id="3.40.50.300">
    <property type="entry name" value="P-loop containing nucleotide triphosphate hydrolases"/>
    <property type="match status" value="1"/>
</dbReference>
<dbReference type="InterPro" id="IPR011545">
    <property type="entry name" value="DEAD/DEAH_box_helicase_dom"/>
</dbReference>
<dbReference type="GO" id="GO:0005524">
    <property type="term" value="F:ATP binding"/>
    <property type="evidence" value="ECO:0007669"/>
    <property type="project" value="InterPro"/>
</dbReference>
<gene>
    <name evidence="7" type="ORF">EXIGLDRAFT_594884</name>
</gene>
<dbReference type="PANTHER" id="PTHR13710:SF105">
    <property type="entry name" value="ATP-DEPENDENT DNA HELICASE Q1"/>
    <property type="match status" value="1"/>
</dbReference>
<dbReference type="GO" id="GO:0043138">
    <property type="term" value="F:3'-5' DNA helicase activity"/>
    <property type="evidence" value="ECO:0007669"/>
    <property type="project" value="UniProtKB-EC"/>
</dbReference>
<dbReference type="PROSITE" id="PS51192">
    <property type="entry name" value="HELICASE_ATP_BIND_1"/>
    <property type="match status" value="1"/>
</dbReference>
<evidence type="ECO:0000313" key="8">
    <source>
        <dbReference type="Proteomes" id="UP000077266"/>
    </source>
</evidence>
<dbReference type="InterPro" id="IPR014001">
    <property type="entry name" value="Helicase_ATP-bd"/>
</dbReference>
<protein>
    <recommendedName>
        <fullName evidence="5">DNA 3'-5' helicase</fullName>
        <ecNumber evidence="5">5.6.2.4</ecNumber>
    </recommendedName>
</protein>
<evidence type="ECO:0000256" key="2">
    <source>
        <dbReference type="ARBA" id="ARBA00023125"/>
    </source>
</evidence>
<keyword evidence="8" id="KW-1185">Reference proteome</keyword>
<proteinExistence type="inferred from homology"/>
<dbReference type="InParanoid" id="A0A165ZY65"/>
<evidence type="ECO:0000259" key="6">
    <source>
        <dbReference type="PROSITE" id="PS51192"/>
    </source>
</evidence>
<dbReference type="GO" id="GO:0009378">
    <property type="term" value="F:four-way junction helicase activity"/>
    <property type="evidence" value="ECO:0007669"/>
    <property type="project" value="TreeGrafter"/>
</dbReference>
<feature type="non-terminal residue" evidence="7">
    <location>
        <position position="175"/>
    </location>
</feature>
<dbReference type="OrthoDB" id="3260945at2759"/>
<dbReference type="GO" id="GO:0003677">
    <property type="term" value="F:DNA binding"/>
    <property type="evidence" value="ECO:0007669"/>
    <property type="project" value="UniProtKB-KW"/>
</dbReference>
<dbReference type="GO" id="GO:0005737">
    <property type="term" value="C:cytoplasm"/>
    <property type="evidence" value="ECO:0007669"/>
    <property type="project" value="TreeGrafter"/>
</dbReference>
<dbReference type="GO" id="GO:0005694">
    <property type="term" value="C:chromosome"/>
    <property type="evidence" value="ECO:0007669"/>
    <property type="project" value="TreeGrafter"/>
</dbReference>
<comment type="catalytic activity">
    <reaction evidence="4">
        <text>Couples ATP hydrolysis with the unwinding of duplex DNA by translocating in the 3'-5' direction.</text>
        <dbReference type="EC" id="5.6.2.4"/>
    </reaction>
</comment>
<sequence>MLILKFVQVARFTKQGIRAVAINAVTLRKARAEGRDLWQEARSGKYQIVLTSPEQLQTRSFDRMIEDKLFREKLARFVTDEAHVVLQWSNSLRPAYGLLADMRERLPEHVVYMAMTATLPPGPPTTTVLRSLGYQHGRYVVERQDCERTDMTLIIRELQHGIDRATAFPDLDWLV</sequence>
<feature type="domain" description="Helicase ATP-binding" evidence="6">
    <location>
        <begin position="1"/>
        <end position="121"/>
    </location>
</feature>